<accession>A0A5A5TF59</accession>
<keyword evidence="1" id="KW-0472">Membrane</keyword>
<organism evidence="2 3">
    <name type="scientific">Dictyobacter arantiisoli</name>
    <dbReference type="NCBI Taxonomy" id="2014874"/>
    <lineage>
        <taxon>Bacteria</taxon>
        <taxon>Bacillati</taxon>
        <taxon>Chloroflexota</taxon>
        <taxon>Ktedonobacteria</taxon>
        <taxon>Ktedonobacterales</taxon>
        <taxon>Dictyobacteraceae</taxon>
        <taxon>Dictyobacter</taxon>
    </lineage>
</organism>
<evidence type="ECO:0000313" key="3">
    <source>
        <dbReference type="Proteomes" id="UP000322530"/>
    </source>
</evidence>
<keyword evidence="1" id="KW-0812">Transmembrane</keyword>
<reference evidence="2 3" key="1">
    <citation type="submission" date="2019-01" db="EMBL/GenBank/DDBJ databases">
        <title>Draft genome sequence of Dictyobacter sp. Uno17.</title>
        <authorList>
            <person name="Wang C.M."/>
            <person name="Zheng Y."/>
            <person name="Sakai Y."/>
            <person name="Abe K."/>
            <person name="Yokota A."/>
            <person name="Yabe S."/>
        </authorList>
    </citation>
    <scope>NUCLEOTIDE SEQUENCE [LARGE SCALE GENOMIC DNA]</scope>
    <source>
        <strain evidence="2 3">Uno17</strain>
    </source>
</reference>
<name>A0A5A5TF59_9CHLR</name>
<comment type="caution">
    <text evidence="2">The sequence shown here is derived from an EMBL/GenBank/DDBJ whole genome shotgun (WGS) entry which is preliminary data.</text>
</comment>
<feature type="transmembrane region" description="Helical" evidence="1">
    <location>
        <begin position="34"/>
        <end position="55"/>
    </location>
</feature>
<evidence type="ECO:0000256" key="1">
    <source>
        <dbReference type="SAM" id="Phobius"/>
    </source>
</evidence>
<dbReference type="EMBL" id="BIXY01000045">
    <property type="protein sequence ID" value="GCF09544.1"/>
    <property type="molecule type" value="Genomic_DNA"/>
</dbReference>
<keyword evidence="3" id="KW-1185">Reference proteome</keyword>
<sequence>MIRSGTFWERIGDWCLTTFTDPAKLRLYNGIKSFIAIMLSVLVLVALGMALKLSLGCDRCLK</sequence>
<gene>
    <name evidence="2" type="ORF">KDI_31080</name>
</gene>
<dbReference type="AlphaFoldDB" id="A0A5A5TF59"/>
<protein>
    <submittedName>
        <fullName evidence="2">Uncharacterized protein</fullName>
    </submittedName>
</protein>
<proteinExistence type="predicted"/>
<dbReference type="Proteomes" id="UP000322530">
    <property type="component" value="Unassembled WGS sequence"/>
</dbReference>
<keyword evidence="1" id="KW-1133">Transmembrane helix</keyword>
<evidence type="ECO:0000313" key="2">
    <source>
        <dbReference type="EMBL" id="GCF09544.1"/>
    </source>
</evidence>
<dbReference type="RefSeq" id="WP_149402477.1">
    <property type="nucleotide sequence ID" value="NZ_BIXY01000045.1"/>
</dbReference>